<comment type="caution">
    <text evidence="1">The sequence shown here is derived from an EMBL/GenBank/DDBJ whole genome shotgun (WGS) entry which is preliminary data.</text>
</comment>
<reference evidence="1 2" key="1">
    <citation type="submission" date="2018-03" db="EMBL/GenBank/DDBJ databases">
        <title>Draft Genome Sequences of the Obligatory Marine Myxobacteria Enhygromyxa salina SWB005.</title>
        <authorList>
            <person name="Poehlein A."/>
            <person name="Moghaddam J.A."/>
            <person name="Harms H."/>
            <person name="Alanjari M."/>
            <person name="Koenig G.M."/>
            <person name="Daniel R."/>
            <person name="Schaeberle T.F."/>
        </authorList>
    </citation>
    <scope>NUCLEOTIDE SEQUENCE [LARGE SCALE GENOMIC DNA]</scope>
    <source>
        <strain evidence="1 2">SWB005</strain>
    </source>
</reference>
<dbReference type="RefSeq" id="WP_106390235.1">
    <property type="nucleotide sequence ID" value="NZ_PVNK01000041.1"/>
</dbReference>
<dbReference type="EMBL" id="PVNK01000041">
    <property type="protein sequence ID" value="PRQ04385.1"/>
    <property type="molecule type" value="Genomic_DNA"/>
</dbReference>
<evidence type="ECO:0000313" key="1">
    <source>
        <dbReference type="EMBL" id="PRQ04385.1"/>
    </source>
</evidence>
<gene>
    <name evidence="1" type="ORF">ENSA5_07880</name>
</gene>
<name>A0A2S9YGZ1_9BACT</name>
<evidence type="ECO:0008006" key="3">
    <source>
        <dbReference type="Google" id="ProtNLM"/>
    </source>
</evidence>
<proteinExistence type="predicted"/>
<accession>A0A2S9YGZ1</accession>
<evidence type="ECO:0000313" key="2">
    <source>
        <dbReference type="Proteomes" id="UP000237968"/>
    </source>
</evidence>
<sequence length="416" mass="47010">MAAHARLQDPVPPAARPLPGQIRALCRRVPALLVLLVLAASMPLTTGSARAEDRVTVRGNYHRETSTRVLQPLVTFRKELPDERFALETEYLLDVISSASIAAGALALGGDKVFTEMRHEATLRATTKIDDWSASAYYLYSTETDYTANSFGVSVARELLQRTATVSLSYSASFDQVYRITNNIGARSPWTSSRDTNLLQVHYLNLGYSHVLHKQVLAGVTVEGKYAEGPQDNPYRRARNGDPEIHPWVRRRLAPSLWLRAAVPGAKMFVEPHYRFYADDWGVVGHAADMRVHFRPHRNLALRLRYRFYTQSEATFWRDDGVWAADYPWRSDDPKLDDFRSHTVGLKLTWHLDGIAKFQGLGWLDGAWIQANYNHVFVRCDDLSATCSDQDFGYGPVRSTRYGDQRIGNLAFSVAF</sequence>
<dbReference type="AlphaFoldDB" id="A0A2S9YGZ1"/>
<dbReference type="Pfam" id="PF12094">
    <property type="entry name" value="DUF3570"/>
    <property type="match status" value="1"/>
</dbReference>
<dbReference type="InterPro" id="IPR021953">
    <property type="entry name" value="DUF3570"/>
</dbReference>
<dbReference type="OrthoDB" id="5493357at2"/>
<protein>
    <recommendedName>
        <fullName evidence="3">DUF3570 domain-containing protein</fullName>
    </recommendedName>
</protein>
<dbReference type="Proteomes" id="UP000237968">
    <property type="component" value="Unassembled WGS sequence"/>
</dbReference>
<keyword evidence="2" id="KW-1185">Reference proteome</keyword>
<organism evidence="1 2">
    <name type="scientific">Enhygromyxa salina</name>
    <dbReference type="NCBI Taxonomy" id="215803"/>
    <lineage>
        <taxon>Bacteria</taxon>
        <taxon>Pseudomonadati</taxon>
        <taxon>Myxococcota</taxon>
        <taxon>Polyangia</taxon>
        <taxon>Nannocystales</taxon>
        <taxon>Nannocystaceae</taxon>
        <taxon>Enhygromyxa</taxon>
    </lineage>
</organism>